<dbReference type="InterPro" id="IPR046960">
    <property type="entry name" value="PPR_At4g14850-like_plant"/>
</dbReference>
<sequence>MDRTLVLDPIGKPFQLFRRSKDEQYFSLLLRQNPRLKLHELKQVQAQLIRRALHHDNILITKLISICSDSGTMDYAGLLFNYVKEPDLILCNSMLRGYTRNGHFELAILFYIQFILREFIPDHFTFPYVLKACAAMCTTYLGQQIHGYLIKNNTVSQDIFVLNSLLDMYFKCHQNEAAMLVFRQIAEPSLTSWNIMLASFVTSGDLNSARNLFDEMPQRDAVSWNTMINAYAKSGQLEIAKNLFDETPERNLVSWNALIAGYSQNSLNEEALSIFSQMLKSGIRPDNATILSVILAVSPDSDVVEQVIAFAKSANSLSVSTGLLTLYAKLGRMDDARKVFYEIPEKDLVTWNAMIAGYSQNQRPMEAIKLFREMQLEHRIGVKPDGVTMVSVITSCSQIGALALGEWVHAYIKKDEIVLDVFLATSLIDMYAKCGDLNRARHLFQEMPTRDLAAWNAMIKGLAIHGQGKEALEIFSLMKRNGVLPNNITFVGLLSACSHGGLTAEGLEVFNLMQNQYNIVPQVEHYGCVVDLLGRAGQLADAYEFVKRMPVQPDRVVWGALLSACQSHQNVELAEEAAHRLIELDPKHDGNYVLLSNVYASVRKWKDVAKVRAWMRANHVRKTPGCSVVELAGVLHEFMAGGRSHPRSEEIYAAWNELVKRLKPMGYEPDTGVLLRNLNEEDGEQALYHHSEKLALTFALITSEPESPIKIVKNLRICGDCHRAIELVSKLENREITVRDRNRFHHFKSGFCSCRGYW</sequence>
<dbReference type="InterPro" id="IPR002885">
    <property type="entry name" value="PPR_rpt"/>
</dbReference>
<evidence type="ECO:0000256" key="2">
    <source>
        <dbReference type="ARBA" id="ARBA00022737"/>
    </source>
</evidence>
<keyword evidence="6" id="KW-1185">Reference proteome</keyword>
<dbReference type="Pfam" id="PF13041">
    <property type="entry name" value="PPR_2"/>
    <property type="match status" value="3"/>
</dbReference>
<dbReference type="InterPro" id="IPR046848">
    <property type="entry name" value="E_motif"/>
</dbReference>
<dbReference type="PANTHER" id="PTHR47926:SF537">
    <property type="entry name" value="PENTACOTRIPEPTIDE-REPEAT REGION OF PRORP DOMAIN-CONTAINING PROTEIN"/>
    <property type="match status" value="1"/>
</dbReference>
<reference evidence="5" key="1">
    <citation type="journal article" date="2023" name="Plant J.">
        <title>The genome of the king protea, Protea cynaroides.</title>
        <authorList>
            <person name="Chang J."/>
            <person name="Duong T.A."/>
            <person name="Schoeman C."/>
            <person name="Ma X."/>
            <person name="Roodt D."/>
            <person name="Barker N."/>
            <person name="Li Z."/>
            <person name="Van de Peer Y."/>
            <person name="Mizrachi E."/>
        </authorList>
    </citation>
    <scope>NUCLEOTIDE SEQUENCE</scope>
    <source>
        <tissue evidence="5">Young leaves</tissue>
    </source>
</reference>
<feature type="repeat" description="PPR" evidence="3">
    <location>
        <begin position="347"/>
        <end position="377"/>
    </location>
</feature>
<dbReference type="NCBIfam" id="TIGR00756">
    <property type="entry name" value="PPR"/>
    <property type="match status" value="7"/>
</dbReference>
<feature type="repeat" description="PPR" evidence="3">
    <location>
        <begin position="189"/>
        <end position="219"/>
    </location>
</feature>
<dbReference type="Proteomes" id="UP001141806">
    <property type="component" value="Unassembled WGS sequence"/>
</dbReference>
<dbReference type="PANTHER" id="PTHR47926">
    <property type="entry name" value="PENTATRICOPEPTIDE REPEAT-CONTAINING PROTEIN"/>
    <property type="match status" value="1"/>
</dbReference>
<feature type="repeat" description="PPR" evidence="3">
    <location>
        <begin position="87"/>
        <end position="121"/>
    </location>
</feature>
<dbReference type="InterPro" id="IPR011990">
    <property type="entry name" value="TPR-like_helical_dom_sf"/>
</dbReference>
<comment type="caution">
    <text evidence="5">The sequence shown here is derived from an EMBL/GenBank/DDBJ whole genome shotgun (WGS) entry which is preliminary data.</text>
</comment>
<keyword evidence="2" id="KW-0677">Repeat</keyword>
<protein>
    <recommendedName>
        <fullName evidence="4">DYW domain-containing protein</fullName>
    </recommendedName>
</protein>
<organism evidence="5 6">
    <name type="scientific">Protea cynaroides</name>
    <dbReference type="NCBI Taxonomy" id="273540"/>
    <lineage>
        <taxon>Eukaryota</taxon>
        <taxon>Viridiplantae</taxon>
        <taxon>Streptophyta</taxon>
        <taxon>Embryophyta</taxon>
        <taxon>Tracheophyta</taxon>
        <taxon>Spermatophyta</taxon>
        <taxon>Magnoliopsida</taxon>
        <taxon>Proteales</taxon>
        <taxon>Proteaceae</taxon>
        <taxon>Protea</taxon>
    </lineage>
</organism>
<comment type="similarity">
    <text evidence="1">Belongs to the PPR family. PCMP-H subfamily.</text>
</comment>
<feature type="repeat" description="PPR" evidence="3">
    <location>
        <begin position="251"/>
        <end position="285"/>
    </location>
</feature>
<dbReference type="InterPro" id="IPR046849">
    <property type="entry name" value="E2_motif"/>
</dbReference>
<evidence type="ECO:0000313" key="6">
    <source>
        <dbReference type="Proteomes" id="UP001141806"/>
    </source>
</evidence>
<name>A0A9Q0H2G3_9MAGN</name>
<dbReference type="EMBL" id="JAMYWD010000011">
    <property type="protein sequence ID" value="KAJ4957053.1"/>
    <property type="molecule type" value="Genomic_DNA"/>
</dbReference>
<dbReference type="OrthoDB" id="185373at2759"/>
<evidence type="ECO:0000256" key="3">
    <source>
        <dbReference type="PROSITE-ProRule" id="PRU00708"/>
    </source>
</evidence>
<gene>
    <name evidence="5" type="ORF">NE237_013836</name>
</gene>
<dbReference type="Pfam" id="PF14432">
    <property type="entry name" value="DYW_deaminase"/>
    <property type="match status" value="1"/>
</dbReference>
<dbReference type="InterPro" id="IPR032867">
    <property type="entry name" value="DYW_dom"/>
</dbReference>
<dbReference type="Pfam" id="PF20431">
    <property type="entry name" value="E_motif"/>
    <property type="match status" value="1"/>
</dbReference>
<dbReference type="Pfam" id="PF20430">
    <property type="entry name" value="Eplus_motif"/>
    <property type="match status" value="1"/>
</dbReference>
<feature type="repeat" description="PPR" evidence="3">
    <location>
        <begin position="451"/>
        <end position="485"/>
    </location>
</feature>
<dbReference type="AlphaFoldDB" id="A0A9Q0H2G3"/>
<dbReference type="FunFam" id="1.25.40.10:FF:000184">
    <property type="entry name" value="Pentatricopeptide repeat-containing protein, chloroplastic"/>
    <property type="match status" value="1"/>
</dbReference>
<dbReference type="GO" id="GO:0008270">
    <property type="term" value="F:zinc ion binding"/>
    <property type="evidence" value="ECO:0007669"/>
    <property type="project" value="InterPro"/>
</dbReference>
<evidence type="ECO:0000313" key="5">
    <source>
        <dbReference type="EMBL" id="KAJ4957053.1"/>
    </source>
</evidence>
<dbReference type="GO" id="GO:0003723">
    <property type="term" value="F:RNA binding"/>
    <property type="evidence" value="ECO:0007669"/>
    <property type="project" value="InterPro"/>
</dbReference>
<dbReference type="PROSITE" id="PS51375">
    <property type="entry name" value="PPR"/>
    <property type="match status" value="7"/>
</dbReference>
<feature type="repeat" description="PPR" evidence="3">
    <location>
        <begin position="220"/>
        <end position="250"/>
    </location>
</feature>
<dbReference type="GO" id="GO:0009451">
    <property type="term" value="P:RNA modification"/>
    <property type="evidence" value="ECO:0007669"/>
    <property type="project" value="InterPro"/>
</dbReference>
<dbReference type="FunFam" id="1.25.40.10:FF:000333">
    <property type="entry name" value="Pentatricopeptide repeat-containing protein"/>
    <property type="match status" value="1"/>
</dbReference>
<dbReference type="Pfam" id="PF01535">
    <property type="entry name" value="PPR"/>
    <property type="match status" value="3"/>
</dbReference>
<accession>A0A9Q0H2G3</accession>
<proteinExistence type="inferred from homology"/>
<evidence type="ECO:0000256" key="1">
    <source>
        <dbReference type="ARBA" id="ARBA00006643"/>
    </source>
</evidence>
<evidence type="ECO:0000259" key="4">
    <source>
        <dbReference type="Pfam" id="PF14432"/>
    </source>
</evidence>
<feature type="repeat" description="PPR" evidence="3">
    <location>
        <begin position="420"/>
        <end position="450"/>
    </location>
</feature>
<dbReference type="SUPFAM" id="SSF48452">
    <property type="entry name" value="TPR-like"/>
    <property type="match status" value="1"/>
</dbReference>
<feature type="domain" description="DYW" evidence="4">
    <location>
        <begin position="666"/>
        <end position="758"/>
    </location>
</feature>
<dbReference type="Gene3D" id="1.25.40.10">
    <property type="entry name" value="Tetratricopeptide repeat domain"/>
    <property type="match status" value="6"/>
</dbReference>